<organism evidence="2 3">
    <name type="scientific">Actinoplanes digitatis</name>
    <dbReference type="NCBI Taxonomy" id="1868"/>
    <lineage>
        <taxon>Bacteria</taxon>
        <taxon>Bacillati</taxon>
        <taxon>Actinomycetota</taxon>
        <taxon>Actinomycetes</taxon>
        <taxon>Micromonosporales</taxon>
        <taxon>Micromonosporaceae</taxon>
        <taxon>Actinoplanes</taxon>
    </lineage>
</organism>
<dbReference type="EMBL" id="JACHNH010000001">
    <property type="protein sequence ID" value="MBB4765771.1"/>
    <property type="molecule type" value="Genomic_DNA"/>
</dbReference>
<evidence type="ECO:0000259" key="1">
    <source>
        <dbReference type="Pfam" id="PF20011"/>
    </source>
</evidence>
<dbReference type="Proteomes" id="UP000578112">
    <property type="component" value="Unassembled WGS sequence"/>
</dbReference>
<gene>
    <name evidence="2" type="ORF">BJ971_006327</name>
</gene>
<evidence type="ECO:0000313" key="2">
    <source>
        <dbReference type="EMBL" id="MBB4765771.1"/>
    </source>
</evidence>
<keyword evidence="2" id="KW-0647">Proteasome</keyword>
<keyword evidence="3" id="KW-1185">Reference proteome</keyword>
<proteinExistence type="predicted"/>
<dbReference type="GO" id="GO:0000502">
    <property type="term" value="C:proteasome complex"/>
    <property type="evidence" value="ECO:0007669"/>
    <property type="project" value="UniProtKB-KW"/>
</dbReference>
<evidence type="ECO:0000313" key="3">
    <source>
        <dbReference type="Proteomes" id="UP000578112"/>
    </source>
</evidence>
<dbReference type="Gene3D" id="3.40.140.10">
    <property type="entry name" value="Cytidine Deaminase, domain 2"/>
    <property type="match status" value="1"/>
</dbReference>
<reference evidence="2 3" key="1">
    <citation type="submission" date="2020-08" db="EMBL/GenBank/DDBJ databases">
        <title>Sequencing the genomes of 1000 actinobacteria strains.</title>
        <authorList>
            <person name="Klenk H.-P."/>
        </authorList>
    </citation>
    <scope>NUCLEOTIDE SEQUENCE [LARGE SCALE GENOMIC DNA]</scope>
    <source>
        <strain evidence="2 3">DSM 43149</strain>
    </source>
</reference>
<feature type="domain" description="JAB-N" evidence="1">
    <location>
        <begin position="5"/>
        <end position="158"/>
    </location>
</feature>
<dbReference type="AlphaFoldDB" id="A0A7W7MSX9"/>
<protein>
    <submittedName>
        <fullName evidence="2">Proteasome lid subunit RPN8/RPN11</fullName>
    </submittedName>
</protein>
<dbReference type="Pfam" id="PF20011">
    <property type="entry name" value="fvmJAB_N"/>
    <property type="match status" value="1"/>
</dbReference>
<comment type="caution">
    <text evidence="2">The sequence shown here is derived from an EMBL/GenBank/DDBJ whole genome shotgun (WGS) entry which is preliminary data.</text>
</comment>
<accession>A0A7W7MSX9</accession>
<dbReference type="InterPro" id="IPR045476">
    <property type="entry name" value="FvmJAB_N"/>
</dbReference>
<name>A0A7W7MSX9_9ACTN</name>
<dbReference type="RefSeq" id="WP_184996784.1">
    <property type="nucleotide sequence ID" value="NZ_BOMK01000021.1"/>
</dbReference>
<sequence>MSLGIDLYRSDDYVRAGRIDLLALLMPLFERVLGESLRDTLFTLKFHPISDLRELYGEPSLLNLRSSHGYVTVQITRGGRVIYQHPHAVREIIGRPLQRILSEQVPDERQWGFGVSGPGLEAITLERPAPRQVGAVDVAVRQAGPRVLHMEEMPDPEPPLADVAELGVAEPATSDDVMTVVVARPVQELLLKDMPLSDEVEEGGFLLGRVLRDRARGGHLVHVTAAQPAERTGASLLNFTFTGESFLRINQTIGEASGAYRLVGWYHTHLFPATDGVGLSSIDVDLHTTTFRRPWHLAALLNIDDTGERLLRTYRWDGEEMRLARHRIGAPWKP</sequence>